<feature type="transmembrane region" description="Helical" evidence="4">
    <location>
        <begin position="5"/>
        <end position="22"/>
    </location>
</feature>
<keyword evidence="4" id="KW-1133">Transmembrane helix</keyword>
<evidence type="ECO:0000313" key="6">
    <source>
        <dbReference type="EMBL" id="KUK45829.1"/>
    </source>
</evidence>
<accession>A0A101FWR7</accession>
<evidence type="ECO:0000256" key="1">
    <source>
        <dbReference type="ARBA" id="ARBA00004196"/>
    </source>
</evidence>
<dbReference type="PANTHER" id="PTHR32347:SF23">
    <property type="entry name" value="BLL5650 PROTEIN"/>
    <property type="match status" value="1"/>
</dbReference>
<dbReference type="Proteomes" id="UP000064249">
    <property type="component" value="Unassembled WGS sequence"/>
</dbReference>
<organism evidence="6 7">
    <name type="scientific">Anaerolinea thermophila</name>
    <dbReference type="NCBI Taxonomy" id="167964"/>
    <lineage>
        <taxon>Bacteria</taxon>
        <taxon>Bacillati</taxon>
        <taxon>Chloroflexota</taxon>
        <taxon>Anaerolineae</taxon>
        <taxon>Anaerolineales</taxon>
        <taxon>Anaerolineaceae</taxon>
        <taxon>Anaerolinea</taxon>
    </lineage>
</organism>
<reference evidence="6 7" key="1">
    <citation type="journal article" date="2015" name="MBio">
        <title>Genome-Resolved Metagenomic Analysis Reveals Roles for Candidate Phyla and Other Microbial Community Members in Biogeochemical Transformations in Oil Reservoirs.</title>
        <authorList>
            <person name="Hu P."/>
            <person name="Tom L."/>
            <person name="Singh A."/>
            <person name="Thomas B.C."/>
            <person name="Baker B.J."/>
            <person name="Piceno Y.M."/>
            <person name="Andersen G.L."/>
            <person name="Banfield J.F."/>
        </authorList>
    </citation>
    <scope>NUCLEOTIDE SEQUENCE [LARGE SCALE GENOMIC DNA]</scope>
    <source>
        <strain evidence="6">46_16</strain>
    </source>
</reference>
<dbReference type="GO" id="GO:0030313">
    <property type="term" value="C:cell envelope"/>
    <property type="evidence" value="ECO:0007669"/>
    <property type="project" value="UniProtKB-SubCell"/>
</dbReference>
<dbReference type="InterPro" id="IPR050465">
    <property type="entry name" value="UPF0194_transport"/>
</dbReference>
<evidence type="ECO:0000313" key="7">
    <source>
        <dbReference type="Proteomes" id="UP000064249"/>
    </source>
</evidence>
<evidence type="ECO:0000256" key="4">
    <source>
        <dbReference type="SAM" id="Phobius"/>
    </source>
</evidence>
<dbReference type="Gene3D" id="2.40.50.100">
    <property type="match status" value="1"/>
</dbReference>
<dbReference type="EMBL" id="LGFU01000140">
    <property type="protein sequence ID" value="KUK45829.1"/>
    <property type="molecule type" value="Genomic_DNA"/>
</dbReference>
<dbReference type="SUPFAM" id="SSF111369">
    <property type="entry name" value="HlyD-like secretion proteins"/>
    <property type="match status" value="1"/>
</dbReference>
<evidence type="ECO:0000259" key="5">
    <source>
        <dbReference type="Pfam" id="PF25984"/>
    </source>
</evidence>
<gene>
    <name evidence="6" type="ORF">XD73_1299</name>
</gene>
<dbReference type="AlphaFoldDB" id="A0A101FWR7"/>
<feature type="coiled-coil region" evidence="3">
    <location>
        <begin position="231"/>
        <end position="291"/>
    </location>
</feature>
<keyword evidence="2 3" id="KW-0175">Coiled coil</keyword>
<dbReference type="Gene3D" id="2.40.30.170">
    <property type="match status" value="1"/>
</dbReference>
<dbReference type="PANTHER" id="PTHR32347">
    <property type="entry name" value="EFFLUX SYSTEM COMPONENT YKNX-RELATED"/>
    <property type="match status" value="1"/>
</dbReference>
<evidence type="ECO:0000256" key="3">
    <source>
        <dbReference type="SAM" id="Coils"/>
    </source>
</evidence>
<keyword evidence="4" id="KW-0472">Membrane</keyword>
<comment type="subcellular location">
    <subcellularLocation>
        <location evidence="1">Cell envelope</location>
    </subcellularLocation>
</comment>
<feature type="non-terminal residue" evidence="6">
    <location>
        <position position="382"/>
    </location>
</feature>
<dbReference type="InterPro" id="IPR011053">
    <property type="entry name" value="Single_hybrid_motif"/>
</dbReference>
<evidence type="ECO:0000256" key="2">
    <source>
        <dbReference type="ARBA" id="ARBA00023054"/>
    </source>
</evidence>
<keyword evidence="4" id="KW-0812">Transmembrane</keyword>
<feature type="domain" description="YknX-like barrel-sandwich hybrid" evidence="5">
    <location>
        <begin position="71"/>
        <end position="303"/>
    </location>
</feature>
<sequence length="382" mass="42392">MKRYYWIFIFILVVGLGGFLYIQGKAQDSEPDLVEESAKTSKVRKGDIVISASGVGTVISSAEVQLGFSSSGTIQEIFVEEGDYVEKGEVLARLEDDPQLILDLETQKIAVLTEQAAYDDFMNNLDVDLANVTIDYLNAKSDLETLLIKRTTLDYRRCDDEYANQYEADYALALENLTKLQDKFNRSFISKDPSDLGRIQMEADIAAAQSKVDIAYANWQYCLSYPTQEEKDLVDAQIKIKENQVAILENEMQTLQGGVNPEEAVLYEARLAQVNAKLAVAEENLAGLAITAPMDGTIMNINAIPGTFIGSNTNVIRIADLSRTILEVFLDETDLDKLVIGYEAEIIFDAFDTEIFKGTVISITPELVKNGNVSYVHGLVEL</sequence>
<dbReference type="PRINTS" id="PR01490">
    <property type="entry name" value="RTXTOXIND"/>
</dbReference>
<dbReference type="InterPro" id="IPR058639">
    <property type="entry name" value="BSH_YknX-like"/>
</dbReference>
<dbReference type="SUPFAM" id="SSF51230">
    <property type="entry name" value="Single hybrid motif"/>
    <property type="match status" value="1"/>
</dbReference>
<protein>
    <submittedName>
        <fullName evidence="6">Secretion protein HlyD family protein</fullName>
    </submittedName>
</protein>
<name>A0A101FWR7_9CHLR</name>
<dbReference type="Pfam" id="PF25984">
    <property type="entry name" value="BSH_YknX"/>
    <property type="match status" value="1"/>
</dbReference>
<proteinExistence type="predicted"/>
<comment type="caution">
    <text evidence="6">The sequence shown here is derived from an EMBL/GenBank/DDBJ whole genome shotgun (WGS) entry which is preliminary data.</text>
</comment>